<dbReference type="Pfam" id="PF01488">
    <property type="entry name" value="Shikimate_DH"/>
    <property type="match status" value="1"/>
</dbReference>
<feature type="binding site" evidence="8">
    <location>
        <position position="94"/>
    </location>
    <ligand>
        <name>shikimate</name>
        <dbReference type="ChEBI" id="CHEBI:36208"/>
    </ligand>
</feature>
<dbReference type="PANTHER" id="PTHR21089">
    <property type="entry name" value="SHIKIMATE DEHYDROGENASE"/>
    <property type="match status" value="1"/>
</dbReference>
<feature type="domain" description="Quinate/shikimate 5-dehydrogenase/glutamyl-tRNA reductase" evidence="9">
    <location>
        <begin position="122"/>
        <end position="201"/>
    </location>
</feature>
<comment type="similarity">
    <text evidence="8">Belongs to the shikimate dehydrogenase family.</text>
</comment>
<keyword evidence="4 8" id="KW-0521">NADP</keyword>
<protein>
    <recommendedName>
        <fullName evidence="2 8">Shikimate dehydrogenase (NADP(+))</fullName>
        <shortName evidence="8">SDH</shortName>
        <ecNumber evidence="2 8">1.1.1.25</ecNumber>
    </recommendedName>
</protein>
<keyword evidence="3 8" id="KW-0028">Amino-acid biosynthesis</keyword>
<evidence type="ECO:0000256" key="1">
    <source>
        <dbReference type="ARBA" id="ARBA00004871"/>
    </source>
</evidence>
<evidence type="ECO:0000256" key="6">
    <source>
        <dbReference type="ARBA" id="ARBA00023141"/>
    </source>
</evidence>
<dbReference type="RefSeq" id="WP_184331614.1">
    <property type="nucleotide sequence ID" value="NZ_JACHHZ010000002.1"/>
</dbReference>
<sequence length="280" mass="29714">MLSGSSPAADRYAVIGFPIKHSWSPFIHGLFAKQTGQALTYTRIEVPPENLDRDVNAFFESGGKGLNVTVPHKQAVALLTRFRTPRAEIAGAVNTLAAQPDGLLGDNTDGAGLLADLTKNLSLELDNTRILLLGAGGAARGVLGPLLGAGPESIEIANRNSDRATQLVNEFRLLGNLRGCSFDEISTDGTFDLILNATSASLQDTIPPIPPAVIGPTTLCYDMAYGKGDTAFTRWARNAGAGRAETGWGMLVEQAAEAFQLWRGVRPETKAVLEAVKSQK</sequence>
<feature type="active site" description="Proton acceptor" evidence="8">
    <location>
        <position position="73"/>
    </location>
</feature>
<dbReference type="Pfam" id="PF08501">
    <property type="entry name" value="Shikimate_dh_N"/>
    <property type="match status" value="1"/>
</dbReference>
<evidence type="ECO:0000256" key="8">
    <source>
        <dbReference type="HAMAP-Rule" id="MF_00222"/>
    </source>
</evidence>
<dbReference type="GO" id="GO:0009423">
    <property type="term" value="P:chorismate biosynthetic process"/>
    <property type="evidence" value="ECO:0007669"/>
    <property type="project" value="UniProtKB-UniRule"/>
</dbReference>
<dbReference type="SUPFAM" id="SSF51735">
    <property type="entry name" value="NAD(P)-binding Rossmann-fold domains"/>
    <property type="match status" value="1"/>
</dbReference>
<evidence type="ECO:0000256" key="7">
    <source>
        <dbReference type="ARBA" id="ARBA00049442"/>
    </source>
</evidence>
<dbReference type="InterPro" id="IPR022893">
    <property type="entry name" value="Shikimate_DH_fam"/>
</dbReference>
<dbReference type="CDD" id="cd01065">
    <property type="entry name" value="NAD_bind_Shikimate_DH"/>
    <property type="match status" value="1"/>
</dbReference>
<feature type="binding site" evidence="8">
    <location>
        <position position="69"/>
    </location>
    <ligand>
        <name>shikimate</name>
        <dbReference type="ChEBI" id="CHEBI:36208"/>
    </ligand>
</feature>
<accession>A0A841HM52</accession>
<comment type="caution">
    <text evidence="12">The sequence shown here is derived from an EMBL/GenBank/DDBJ whole genome shotgun (WGS) entry which is preliminary data.</text>
</comment>
<comment type="pathway">
    <text evidence="1 8">Metabolic intermediate biosynthesis; chorismate biosynthesis; chorismate from D-erythrose 4-phosphate and phosphoenolpyruvate: step 4/7.</text>
</comment>
<keyword evidence="6 8" id="KW-0057">Aromatic amino acid biosynthesis</keyword>
<dbReference type="GO" id="GO:0005829">
    <property type="term" value="C:cytosol"/>
    <property type="evidence" value="ECO:0007669"/>
    <property type="project" value="TreeGrafter"/>
</dbReference>
<feature type="binding site" evidence="8">
    <location>
        <position position="254"/>
    </location>
    <ligand>
        <name>shikimate</name>
        <dbReference type="ChEBI" id="CHEBI:36208"/>
    </ligand>
</feature>
<reference evidence="12 13" key="1">
    <citation type="submission" date="2020-08" db="EMBL/GenBank/DDBJ databases">
        <title>Genomic Encyclopedia of Type Strains, Phase IV (KMG-IV): sequencing the most valuable type-strain genomes for metagenomic binning, comparative biology and taxonomic classification.</title>
        <authorList>
            <person name="Goeker M."/>
        </authorList>
    </citation>
    <scope>NUCLEOTIDE SEQUENCE [LARGE SCALE GENOMIC DNA]</scope>
    <source>
        <strain evidence="12 13">DSM 26723</strain>
    </source>
</reference>
<dbReference type="GO" id="GO:0009073">
    <property type="term" value="P:aromatic amino acid family biosynthetic process"/>
    <property type="evidence" value="ECO:0007669"/>
    <property type="project" value="UniProtKB-KW"/>
</dbReference>
<evidence type="ECO:0000259" key="9">
    <source>
        <dbReference type="Pfam" id="PF01488"/>
    </source>
</evidence>
<feature type="domain" description="Shikimate dehydrogenase substrate binding N-terminal" evidence="10">
    <location>
        <begin position="14"/>
        <end position="96"/>
    </location>
</feature>
<gene>
    <name evidence="8" type="primary">aroE</name>
    <name evidence="12" type="ORF">HNQ60_002238</name>
</gene>
<feature type="binding site" evidence="8">
    <location>
        <begin position="22"/>
        <end position="24"/>
    </location>
    <ligand>
        <name>shikimate</name>
        <dbReference type="ChEBI" id="CHEBI:36208"/>
    </ligand>
</feature>
<feature type="binding site" evidence="8">
    <location>
        <position position="247"/>
    </location>
    <ligand>
        <name>NADP(+)</name>
        <dbReference type="ChEBI" id="CHEBI:58349"/>
    </ligand>
</feature>
<dbReference type="InterPro" id="IPR041121">
    <property type="entry name" value="SDH_C"/>
</dbReference>
<dbReference type="NCBIfam" id="NF001310">
    <property type="entry name" value="PRK00258.1-2"/>
    <property type="match status" value="1"/>
</dbReference>
<feature type="binding site" evidence="8">
    <location>
        <position position="109"/>
    </location>
    <ligand>
        <name>shikimate</name>
        <dbReference type="ChEBI" id="CHEBI:36208"/>
    </ligand>
</feature>
<evidence type="ECO:0000256" key="2">
    <source>
        <dbReference type="ARBA" id="ARBA00012962"/>
    </source>
</evidence>
<dbReference type="Gene3D" id="3.40.50.10860">
    <property type="entry name" value="Leucine Dehydrogenase, chain A, domain 1"/>
    <property type="match status" value="1"/>
</dbReference>
<proteinExistence type="inferred from homology"/>
<dbReference type="Gene3D" id="3.40.50.720">
    <property type="entry name" value="NAD(P)-binding Rossmann-like Domain"/>
    <property type="match status" value="1"/>
</dbReference>
<feature type="binding site" evidence="8">
    <location>
        <position position="225"/>
    </location>
    <ligand>
        <name>shikimate</name>
        <dbReference type="ChEBI" id="CHEBI:36208"/>
    </ligand>
</feature>
<dbReference type="GO" id="GO:0050661">
    <property type="term" value="F:NADP binding"/>
    <property type="evidence" value="ECO:0007669"/>
    <property type="project" value="InterPro"/>
</dbReference>
<dbReference type="Pfam" id="PF18317">
    <property type="entry name" value="SDH_C"/>
    <property type="match status" value="1"/>
</dbReference>
<comment type="function">
    <text evidence="8">Involved in the biosynthesis of the chorismate, which leads to the biosynthesis of aromatic amino acids. Catalyzes the reversible NADPH linked reduction of 3-dehydroshikimate (DHSA) to yield shikimate (SA).</text>
</comment>
<evidence type="ECO:0000259" key="11">
    <source>
        <dbReference type="Pfam" id="PF18317"/>
    </source>
</evidence>
<dbReference type="Proteomes" id="UP000588068">
    <property type="component" value="Unassembled WGS sequence"/>
</dbReference>
<evidence type="ECO:0000256" key="3">
    <source>
        <dbReference type="ARBA" id="ARBA00022605"/>
    </source>
</evidence>
<evidence type="ECO:0000313" key="13">
    <source>
        <dbReference type="Proteomes" id="UP000588068"/>
    </source>
</evidence>
<dbReference type="InterPro" id="IPR013708">
    <property type="entry name" value="Shikimate_DH-bd_N"/>
</dbReference>
<evidence type="ECO:0000256" key="4">
    <source>
        <dbReference type="ARBA" id="ARBA00022857"/>
    </source>
</evidence>
<dbReference type="GO" id="GO:0019632">
    <property type="term" value="P:shikimate metabolic process"/>
    <property type="evidence" value="ECO:0007669"/>
    <property type="project" value="InterPro"/>
</dbReference>
<dbReference type="EMBL" id="JACHHZ010000002">
    <property type="protein sequence ID" value="MBB6093360.1"/>
    <property type="molecule type" value="Genomic_DNA"/>
</dbReference>
<dbReference type="GO" id="GO:0008652">
    <property type="term" value="P:amino acid biosynthetic process"/>
    <property type="evidence" value="ECO:0007669"/>
    <property type="project" value="UniProtKB-KW"/>
</dbReference>
<dbReference type="InterPro" id="IPR011342">
    <property type="entry name" value="Shikimate_DH"/>
</dbReference>
<dbReference type="GO" id="GO:0004764">
    <property type="term" value="F:shikimate 3-dehydrogenase (NADP+) activity"/>
    <property type="evidence" value="ECO:0007669"/>
    <property type="project" value="UniProtKB-UniRule"/>
</dbReference>
<feature type="binding site" evidence="8">
    <location>
        <begin position="134"/>
        <end position="138"/>
    </location>
    <ligand>
        <name>NADP(+)</name>
        <dbReference type="ChEBI" id="CHEBI:58349"/>
    </ligand>
</feature>
<dbReference type="HAMAP" id="MF_00222">
    <property type="entry name" value="Shikimate_DH_AroE"/>
    <property type="match status" value="1"/>
</dbReference>
<dbReference type="PANTHER" id="PTHR21089:SF1">
    <property type="entry name" value="BIFUNCTIONAL 3-DEHYDROQUINATE DEHYDRATASE_SHIKIMATE DEHYDROGENASE, CHLOROPLASTIC"/>
    <property type="match status" value="1"/>
</dbReference>
<evidence type="ECO:0000259" key="10">
    <source>
        <dbReference type="Pfam" id="PF08501"/>
    </source>
</evidence>
<comment type="catalytic activity">
    <reaction evidence="7 8">
        <text>shikimate + NADP(+) = 3-dehydroshikimate + NADPH + H(+)</text>
        <dbReference type="Rhea" id="RHEA:17737"/>
        <dbReference type="ChEBI" id="CHEBI:15378"/>
        <dbReference type="ChEBI" id="CHEBI:16630"/>
        <dbReference type="ChEBI" id="CHEBI:36208"/>
        <dbReference type="ChEBI" id="CHEBI:57783"/>
        <dbReference type="ChEBI" id="CHEBI:58349"/>
        <dbReference type="EC" id="1.1.1.25"/>
    </reaction>
</comment>
<dbReference type="AlphaFoldDB" id="A0A841HM52"/>
<feature type="binding site" evidence="8">
    <location>
        <position position="223"/>
    </location>
    <ligand>
        <name>NADP(+)</name>
        <dbReference type="ChEBI" id="CHEBI:58349"/>
    </ligand>
</feature>
<dbReference type="InterPro" id="IPR006151">
    <property type="entry name" value="Shikm_DH/Glu-tRNA_Rdtase"/>
</dbReference>
<name>A0A841HM52_9GAMM</name>
<organism evidence="12 13">
    <name type="scientific">Povalibacter uvarum</name>
    <dbReference type="NCBI Taxonomy" id="732238"/>
    <lineage>
        <taxon>Bacteria</taxon>
        <taxon>Pseudomonadati</taxon>
        <taxon>Pseudomonadota</taxon>
        <taxon>Gammaproteobacteria</taxon>
        <taxon>Steroidobacterales</taxon>
        <taxon>Steroidobacteraceae</taxon>
        <taxon>Povalibacter</taxon>
    </lineage>
</organism>
<comment type="caution">
    <text evidence="8">Lacks conserved residue(s) required for the propagation of feature annotation.</text>
</comment>
<feature type="domain" description="SDH C-terminal" evidence="11">
    <location>
        <begin position="247"/>
        <end position="277"/>
    </location>
</feature>
<dbReference type="NCBIfam" id="TIGR00507">
    <property type="entry name" value="aroE"/>
    <property type="match status" value="1"/>
</dbReference>
<evidence type="ECO:0000256" key="5">
    <source>
        <dbReference type="ARBA" id="ARBA00023002"/>
    </source>
</evidence>
<dbReference type="SUPFAM" id="SSF53223">
    <property type="entry name" value="Aminoacid dehydrogenase-like, N-terminal domain"/>
    <property type="match status" value="1"/>
</dbReference>
<dbReference type="EC" id="1.1.1.25" evidence="2 8"/>
<comment type="subunit">
    <text evidence="8">Homodimer.</text>
</comment>
<keyword evidence="13" id="KW-1185">Reference proteome</keyword>
<evidence type="ECO:0000313" key="12">
    <source>
        <dbReference type="EMBL" id="MBB6093360.1"/>
    </source>
</evidence>
<dbReference type="UniPathway" id="UPA00053">
    <property type="reaction ID" value="UER00087"/>
</dbReference>
<dbReference type="InterPro" id="IPR046346">
    <property type="entry name" value="Aminoacid_DH-like_N_sf"/>
</dbReference>
<dbReference type="InterPro" id="IPR036291">
    <property type="entry name" value="NAD(P)-bd_dom_sf"/>
</dbReference>
<keyword evidence="5 8" id="KW-0560">Oxidoreductase</keyword>